<evidence type="ECO:0000313" key="3">
    <source>
        <dbReference type="Proteomes" id="UP000775213"/>
    </source>
</evidence>
<dbReference type="EMBL" id="JAGFBR010000011">
    <property type="protein sequence ID" value="KAH0459176.1"/>
    <property type="molecule type" value="Genomic_DNA"/>
</dbReference>
<sequence length="72" mass="8391">MYLIAALLISMNLVTAYRLILTIIILISVTFRKMDKTKRPHNIKLNSDLQNIKSSDFSDAYESYHTYKKIPL</sequence>
<evidence type="ECO:0000256" key="1">
    <source>
        <dbReference type="SAM" id="Phobius"/>
    </source>
</evidence>
<keyword evidence="1" id="KW-0812">Transmembrane</keyword>
<keyword evidence="3" id="KW-1185">Reference proteome</keyword>
<dbReference type="AlphaFoldDB" id="A0AAV7GRD1"/>
<feature type="transmembrane region" description="Helical" evidence="1">
    <location>
        <begin position="6"/>
        <end position="31"/>
    </location>
</feature>
<organism evidence="2 3">
    <name type="scientific">Dendrobium chrysotoxum</name>
    <name type="common">Orchid</name>
    <dbReference type="NCBI Taxonomy" id="161865"/>
    <lineage>
        <taxon>Eukaryota</taxon>
        <taxon>Viridiplantae</taxon>
        <taxon>Streptophyta</taxon>
        <taxon>Embryophyta</taxon>
        <taxon>Tracheophyta</taxon>
        <taxon>Spermatophyta</taxon>
        <taxon>Magnoliopsida</taxon>
        <taxon>Liliopsida</taxon>
        <taxon>Asparagales</taxon>
        <taxon>Orchidaceae</taxon>
        <taxon>Epidendroideae</taxon>
        <taxon>Malaxideae</taxon>
        <taxon>Dendrobiinae</taxon>
        <taxon>Dendrobium</taxon>
    </lineage>
</organism>
<name>A0AAV7GRD1_DENCH</name>
<proteinExistence type="predicted"/>
<evidence type="ECO:0000313" key="2">
    <source>
        <dbReference type="EMBL" id="KAH0459176.1"/>
    </source>
</evidence>
<keyword evidence="1" id="KW-1133">Transmembrane helix</keyword>
<protein>
    <submittedName>
        <fullName evidence="2">Uncharacterized protein</fullName>
    </submittedName>
</protein>
<accession>A0AAV7GRD1</accession>
<gene>
    <name evidence="2" type="ORF">IEQ34_011990</name>
</gene>
<reference evidence="2 3" key="1">
    <citation type="journal article" date="2021" name="Hortic Res">
        <title>Chromosome-scale assembly of the Dendrobium chrysotoxum genome enhances the understanding of orchid evolution.</title>
        <authorList>
            <person name="Zhang Y."/>
            <person name="Zhang G.Q."/>
            <person name="Zhang D."/>
            <person name="Liu X.D."/>
            <person name="Xu X.Y."/>
            <person name="Sun W.H."/>
            <person name="Yu X."/>
            <person name="Zhu X."/>
            <person name="Wang Z.W."/>
            <person name="Zhao X."/>
            <person name="Zhong W.Y."/>
            <person name="Chen H."/>
            <person name="Yin W.L."/>
            <person name="Huang T."/>
            <person name="Niu S.C."/>
            <person name="Liu Z.J."/>
        </authorList>
    </citation>
    <scope>NUCLEOTIDE SEQUENCE [LARGE SCALE GENOMIC DNA]</scope>
    <source>
        <strain evidence="2">Lindl</strain>
    </source>
</reference>
<dbReference type="Proteomes" id="UP000775213">
    <property type="component" value="Unassembled WGS sequence"/>
</dbReference>
<keyword evidence="1" id="KW-0472">Membrane</keyword>
<comment type="caution">
    <text evidence="2">The sequence shown here is derived from an EMBL/GenBank/DDBJ whole genome shotgun (WGS) entry which is preliminary data.</text>
</comment>